<dbReference type="AlphaFoldDB" id="A0A226DQU5"/>
<sequence>MVPNKTEVIVKPPYPGIFYFEHAFDPVEAVHWMDGFWTNSFYLVGAYLTFLVVGQKVMRSRARFQLTKPMILWNLGLALFSIFGAIRTVPELWFVLNRAENGFHYSVCHTSWAHNKAFQLWLFLFIMSKSVELGDTVFIVLRKQKLIFLHWYHHITVLVYCWYSYTELISTSRWFMATNFTIHAFMYSYYFLKAMRIWVPKQISVAITTAQIVQMVAGVVVNVHAMRAKRRGEICGVTEANISWSLIMYSTYFILFAKFFYDAYLAKPVKAEELKKS</sequence>
<feature type="transmembrane region" description="Helical" evidence="10">
    <location>
        <begin position="70"/>
        <end position="89"/>
    </location>
</feature>
<dbReference type="OMA" id="IFGIQHF"/>
<evidence type="ECO:0000256" key="2">
    <source>
        <dbReference type="ARBA" id="ARBA00022516"/>
    </source>
</evidence>
<keyword evidence="4 10" id="KW-0812">Transmembrane</keyword>
<keyword evidence="9 10" id="KW-0275">Fatty acid biosynthesis</keyword>
<dbReference type="Proteomes" id="UP000198287">
    <property type="component" value="Unassembled WGS sequence"/>
</dbReference>
<feature type="transmembrane region" description="Helical" evidence="10">
    <location>
        <begin position="40"/>
        <end position="58"/>
    </location>
</feature>
<evidence type="ECO:0000256" key="3">
    <source>
        <dbReference type="ARBA" id="ARBA00022679"/>
    </source>
</evidence>
<evidence type="ECO:0000256" key="10">
    <source>
        <dbReference type="RuleBase" id="RU361115"/>
    </source>
</evidence>
<evidence type="ECO:0000256" key="8">
    <source>
        <dbReference type="ARBA" id="ARBA00023136"/>
    </source>
</evidence>
<comment type="caution">
    <text evidence="11">The sequence shown here is derived from an EMBL/GenBank/DDBJ whole genome shotgun (WGS) entry which is preliminary data.</text>
</comment>
<feature type="transmembrane region" description="Helical" evidence="10">
    <location>
        <begin position="120"/>
        <end position="141"/>
    </location>
</feature>
<dbReference type="PANTHER" id="PTHR11157">
    <property type="entry name" value="FATTY ACID ACYL TRANSFERASE-RELATED"/>
    <property type="match status" value="1"/>
</dbReference>
<comment type="catalytic activity">
    <reaction evidence="10">
        <text>a very-long-chain acyl-CoA + malonyl-CoA + H(+) = a very-long-chain 3-oxoacyl-CoA + CO2 + CoA</text>
        <dbReference type="Rhea" id="RHEA:32727"/>
        <dbReference type="ChEBI" id="CHEBI:15378"/>
        <dbReference type="ChEBI" id="CHEBI:16526"/>
        <dbReference type="ChEBI" id="CHEBI:57287"/>
        <dbReference type="ChEBI" id="CHEBI:57384"/>
        <dbReference type="ChEBI" id="CHEBI:90725"/>
        <dbReference type="ChEBI" id="CHEBI:90736"/>
        <dbReference type="EC" id="2.3.1.199"/>
    </reaction>
</comment>
<dbReference type="GO" id="GO:0009922">
    <property type="term" value="F:fatty acid elongase activity"/>
    <property type="evidence" value="ECO:0007669"/>
    <property type="project" value="UniProtKB-EC"/>
</dbReference>
<gene>
    <name evidence="11" type="ORF">Fcan01_17903</name>
</gene>
<comment type="similarity">
    <text evidence="10">Belongs to the ELO family.</text>
</comment>
<evidence type="ECO:0000256" key="4">
    <source>
        <dbReference type="ARBA" id="ARBA00022692"/>
    </source>
</evidence>
<proteinExistence type="inferred from homology"/>
<feature type="transmembrane region" description="Helical" evidence="10">
    <location>
        <begin position="204"/>
        <end position="226"/>
    </location>
</feature>
<keyword evidence="5 10" id="KW-0276">Fatty acid metabolism</keyword>
<dbReference type="GO" id="GO:0019367">
    <property type="term" value="P:fatty acid elongation, saturated fatty acid"/>
    <property type="evidence" value="ECO:0007669"/>
    <property type="project" value="TreeGrafter"/>
</dbReference>
<evidence type="ECO:0000256" key="7">
    <source>
        <dbReference type="ARBA" id="ARBA00023098"/>
    </source>
</evidence>
<keyword evidence="12" id="KW-1185">Reference proteome</keyword>
<keyword evidence="3 10" id="KW-0808">Transferase</keyword>
<feature type="transmembrane region" description="Helical" evidence="10">
    <location>
        <begin position="246"/>
        <end position="266"/>
    </location>
</feature>
<dbReference type="EC" id="2.3.1.199" evidence="10"/>
<dbReference type="EMBL" id="LNIX01000013">
    <property type="protein sequence ID" value="OXA47569.1"/>
    <property type="molecule type" value="Genomic_DNA"/>
</dbReference>
<accession>A0A226DQU5</accession>
<evidence type="ECO:0000256" key="9">
    <source>
        <dbReference type="ARBA" id="ARBA00023160"/>
    </source>
</evidence>
<dbReference type="InterPro" id="IPR002076">
    <property type="entry name" value="ELO_fam"/>
</dbReference>
<name>A0A226DQU5_FOLCA</name>
<dbReference type="GO" id="GO:0042761">
    <property type="term" value="P:very long-chain fatty acid biosynthetic process"/>
    <property type="evidence" value="ECO:0007669"/>
    <property type="project" value="TreeGrafter"/>
</dbReference>
<comment type="subcellular location">
    <subcellularLocation>
        <location evidence="1">Membrane</location>
        <topology evidence="1">Multi-pass membrane protein</topology>
    </subcellularLocation>
</comment>
<dbReference type="PROSITE" id="PS01188">
    <property type="entry name" value="ELO"/>
    <property type="match status" value="1"/>
</dbReference>
<keyword evidence="6 10" id="KW-1133">Transmembrane helix</keyword>
<dbReference type="GO" id="GO:0030148">
    <property type="term" value="P:sphingolipid biosynthetic process"/>
    <property type="evidence" value="ECO:0007669"/>
    <property type="project" value="TreeGrafter"/>
</dbReference>
<dbReference type="Pfam" id="PF01151">
    <property type="entry name" value="ELO"/>
    <property type="match status" value="1"/>
</dbReference>
<keyword evidence="8 10" id="KW-0472">Membrane</keyword>
<evidence type="ECO:0000256" key="5">
    <source>
        <dbReference type="ARBA" id="ARBA00022832"/>
    </source>
</evidence>
<evidence type="ECO:0000256" key="6">
    <source>
        <dbReference type="ARBA" id="ARBA00022989"/>
    </source>
</evidence>
<dbReference type="GO" id="GO:0034625">
    <property type="term" value="P:fatty acid elongation, monounsaturated fatty acid"/>
    <property type="evidence" value="ECO:0007669"/>
    <property type="project" value="TreeGrafter"/>
</dbReference>
<evidence type="ECO:0000313" key="11">
    <source>
        <dbReference type="EMBL" id="OXA47569.1"/>
    </source>
</evidence>
<evidence type="ECO:0000313" key="12">
    <source>
        <dbReference type="Proteomes" id="UP000198287"/>
    </source>
</evidence>
<dbReference type="OrthoDB" id="10259681at2759"/>
<feature type="transmembrane region" description="Helical" evidence="10">
    <location>
        <begin position="148"/>
        <end position="165"/>
    </location>
</feature>
<keyword evidence="2 10" id="KW-0444">Lipid biosynthesis</keyword>
<dbReference type="GO" id="GO:0005789">
    <property type="term" value="C:endoplasmic reticulum membrane"/>
    <property type="evidence" value="ECO:0007669"/>
    <property type="project" value="TreeGrafter"/>
</dbReference>
<organism evidence="11 12">
    <name type="scientific">Folsomia candida</name>
    <name type="common">Springtail</name>
    <dbReference type="NCBI Taxonomy" id="158441"/>
    <lineage>
        <taxon>Eukaryota</taxon>
        <taxon>Metazoa</taxon>
        <taxon>Ecdysozoa</taxon>
        <taxon>Arthropoda</taxon>
        <taxon>Hexapoda</taxon>
        <taxon>Collembola</taxon>
        <taxon>Entomobryomorpha</taxon>
        <taxon>Isotomoidea</taxon>
        <taxon>Isotomidae</taxon>
        <taxon>Proisotominae</taxon>
        <taxon>Folsomia</taxon>
    </lineage>
</organism>
<feature type="transmembrane region" description="Helical" evidence="10">
    <location>
        <begin position="171"/>
        <end position="192"/>
    </location>
</feature>
<keyword evidence="7 10" id="KW-0443">Lipid metabolism</keyword>
<reference evidence="11 12" key="1">
    <citation type="submission" date="2015-12" db="EMBL/GenBank/DDBJ databases">
        <title>The genome of Folsomia candida.</title>
        <authorList>
            <person name="Faddeeva A."/>
            <person name="Derks M.F."/>
            <person name="Anvar Y."/>
            <person name="Smit S."/>
            <person name="Van Straalen N."/>
            <person name="Roelofs D."/>
        </authorList>
    </citation>
    <scope>NUCLEOTIDE SEQUENCE [LARGE SCALE GENOMIC DNA]</scope>
    <source>
        <strain evidence="11 12">VU population</strain>
        <tissue evidence="11">Whole body</tissue>
    </source>
</reference>
<protein>
    <recommendedName>
        <fullName evidence="10">Elongation of very long chain fatty acids protein</fullName>
        <ecNumber evidence="10">2.3.1.199</ecNumber>
    </recommendedName>
    <alternativeName>
        <fullName evidence="10">Very-long-chain 3-oxoacyl-CoA synthase</fullName>
    </alternativeName>
</protein>
<dbReference type="InterPro" id="IPR030457">
    <property type="entry name" value="ELO_CS"/>
</dbReference>
<dbReference type="GO" id="GO:0034626">
    <property type="term" value="P:fatty acid elongation, polyunsaturated fatty acid"/>
    <property type="evidence" value="ECO:0007669"/>
    <property type="project" value="TreeGrafter"/>
</dbReference>
<evidence type="ECO:0000256" key="1">
    <source>
        <dbReference type="ARBA" id="ARBA00004141"/>
    </source>
</evidence>
<dbReference type="PANTHER" id="PTHR11157:SF17">
    <property type="entry name" value="ELONGATION OF VERY LONG CHAIN FATTY ACIDS PROTEIN 6"/>
    <property type="match status" value="1"/>
</dbReference>